<gene>
    <name evidence="1" type="ORF">HNQ71_000314</name>
</gene>
<dbReference type="AlphaFoldDB" id="A0A841P9Q1"/>
<evidence type="ECO:0000313" key="1">
    <source>
        <dbReference type="EMBL" id="MBB6407670.1"/>
    </source>
</evidence>
<keyword evidence="2" id="KW-1185">Reference proteome</keyword>
<name>A0A841P9Q1_9HYPH</name>
<evidence type="ECO:0000313" key="2">
    <source>
        <dbReference type="Proteomes" id="UP000556329"/>
    </source>
</evidence>
<accession>A0A841P9Q1</accession>
<protein>
    <submittedName>
        <fullName evidence="1">Uncharacterized protein</fullName>
    </submittedName>
</protein>
<dbReference type="EMBL" id="JACHEF010000001">
    <property type="protein sequence ID" value="MBB6407670.1"/>
    <property type="molecule type" value="Genomic_DNA"/>
</dbReference>
<comment type="caution">
    <text evidence="1">The sequence shown here is derived from an EMBL/GenBank/DDBJ whole genome shotgun (WGS) entry which is preliminary data.</text>
</comment>
<dbReference type="Proteomes" id="UP000556329">
    <property type="component" value="Unassembled WGS sequence"/>
</dbReference>
<proteinExistence type="predicted"/>
<organism evidence="1 2">
    <name type="scientific">Mesorhizobium sangaii</name>
    <dbReference type="NCBI Taxonomy" id="505389"/>
    <lineage>
        <taxon>Bacteria</taxon>
        <taxon>Pseudomonadati</taxon>
        <taxon>Pseudomonadota</taxon>
        <taxon>Alphaproteobacteria</taxon>
        <taxon>Hyphomicrobiales</taxon>
        <taxon>Phyllobacteriaceae</taxon>
        <taxon>Mesorhizobium</taxon>
    </lineage>
</organism>
<sequence length="56" mass="6504">MRLVLVEQGYTIVPNVTENNSSWSLSEMEFDTKRRLGLPPQFGCLGAYWLNENRGW</sequence>
<reference evidence="1 2" key="1">
    <citation type="submission" date="2020-08" db="EMBL/GenBank/DDBJ databases">
        <title>Genomic Encyclopedia of Type Strains, Phase IV (KMG-IV): sequencing the most valuable type-strain genomes for metagenomic binning, comparative biology and taxonomic classification.</title>
        <authorList>
            <person name="Goeker M."/>
        </authorList>
    </citation>
    <scope>NUCLEOTIDE SEQUENCE [LARGE SCALE GENOMIC DNA]</scope>
    <source>
        <strain evidence="1 2">DSM 100039</strain>
    </source>
</reference>